<accession>A0A5N6E567</accession>
<dbReference type="VEuPathDB" id="FungiDB:BDV34DRAFT_3578"/>
<evidence type="ECO:0000313" key="1">
    <source>
        <dbReference type="EMBL" id="KAB8212397.1"/>
    </source>
</evidence>
<evidence type="ECO:0000313" key="2">
    <source>
        <dbReference type="Proteomes" id="UP000326532"/>
    </source>
</evidence>
<dbReference type="EMBL" id="ML734936">
    <property type="protein sequence ID" value="KAB8212397.1"/>
    <property type="molecule type" value="Genomic_DNA"/>
</dbReference>
<protein>
    <submittedName>
        <fullName evidence="1">Uncharacterized protein</fullName>
    </submittedName>
</protein>
<dbReference type="AlphaFoldDB" id="A0A5N6E567"/>
<keyword evidence="2" id="KW-1185">Reference proteome</keyword>
<dbReference type="Proteomes" id="UP000326532">
    <property type="component" value="Unassembled WGS sequence"/>
</dbReference>
<reference evidence="1 2" key="1">
    <citation type="submission" date="2019-04" db="EMBL/GenBank/DDBJ databases">
        <title>Fungal friends and foes A comparative genomics study of 23 Aspergillus species from section Flavi.</title>
        <authorList>
            <consortium name="DOE Joint Genome Institute"/>
            <person name="Kjaerbolling I."/>
            <person name="Vesth T.C."/>
            <person name="Frisvad J.C."/>
            <person name="Nybo J.L."/>
            <person name="Theobald S."/>
            <person name="Kildgaard S."/>
            <person name="Petersen T.I."/>
            <person name="Kuo A."/>
            <person name="Sato A."/>
            <person name="Lyhne E.K."/>
            <person name="Kogle M.E."/>
            <person name="Wiebenga A."/>
            <person name="Kun R.S."/>
            <person name="Lubbers R.J."/>
            <person name="Makela M.R."/>
            <person name="Barry K."/>
            <person name="Chovatia M."/>
            <person name="Clum A."/>
            <person name="Daum C."/>
            <person name="Haridas S."/>
            <person name="He G."/>
            <person name="LaButti K."/>
            <person name="Lipzen A."/>
            <person name="Mondo S."/>
            <person name="Pangilinan J."/>
            <person name="Riley R."/>
            <person name="Salamov A."/>
            <person name="Simmons B.A."/>
            <person name="Magnuson J.K."/>
            <person name="Henrissat B."/>
            <person name="Mortensen U.H."/>
            <person name="Larsen T.O."/>
            <person name="De vries R.P."/>
            <person name="Grigoriev I.V."/>
            <person name="Machida M."/>
            <person name="Baker S.E."/>
            <person name="Andersen M.R."/>
        </authorList>
    </citation>
    <scope>NUCLEOTIDE SEQUENCE [LARGE SCALE GENOMIC DNA]</scope>
    <source>
        <strain evidence="1 2">CBS 117618</strain>
    </source>
</reference>
<organism evidence="1 2">
    <name type="scientific">Aspergillus parasiticus</name>
    <dbReference type="NCBI Taxonomy" id="5067"/>
    <lineage>
        <taxon>Eukaryota</taxon>
        <taxon>Fungi</taxon>
        <taxon>Dikarya</taxon>
        <taxon>Ascomycota</taxon>
        <taxon>Pezizomycotina</taxon>
        <taxon>Eurotiomycetes</taxon>
        <taxon>Eurotiomycetidae</taxon>
        <taxon>Eurotiales</taxon>
        <taxon>Aspergillaceae</taxon>
        <taxon>Aspergillus</taxon>
        <taxon>Aspergillus subgen. Circumdati</taxon>
    </lineage>
</organism>
<proteinExistence type="predicted"/>
<sequence>MKEIPSESLTETTGIFFRVEVKPGAHHSGTTKKIDLEPSTSNRGCVVTREKKQACCWWSWFCETRTVLETGF</sequence>
<gene>
    <name evidence="1" type="ORF">BDV34DRAFT_3578</name>
</gene>
<name>A0A5N6E567_ASPPA</name>